<feature type="transmembrane region" description="Helical" evidence="1">
    <location>
        <begin position="120"/>
        <end position="137"/>
    </location>
</feature>
<keyword evidence="3" id="KW-1185">Reference proteome</keyword>
<gene>
    <name evidence="2" type="ORF">HXX76_009263</name>
</gene>
<proteinExistence type="predicted"/>
<evidence type="ECO:0000256" key="1">
    <source>
        <dbReference type="SAM" id="Phobius"/>
    </source>
</evidence>
<name>A0A835SR36_CHLIN</name>
<dbReference type="GO" id="GO:0009534">
    <property type="term" value="C:chloroplast thylakoid"/>
    <property type="evidence" value="ECO:0007669"/>
    <property type="project" value="TreeGrafter"/>
</dbReference>
<feature type="transmembrane region" description="Helical" evidence="1">
    <location>
        <begin position="85"/>
        <end position="108"/>
    </location>
</feature>
<dbReference type="EMBL" id="JAEHOC010000023">
    <property type="protein sequence ID" value="KAG2431767.1"/>
    <property type="molecule type" value="Genomic_DNA"/>
</dbReference>
<reference evidence="2" key="1">
    <citation type="journal article" date="2020" name="bioRxiv">
        <title>Comparative genomics of Chlamydomonas.</title>
        <authorList>
            <person name="Craig R.J."/>
            <person name="Hasan A.R."/>
            <person name="Ness R.W."/>
            <person name="Keightley P.D."/>
        </authorList>
    </citation>
    <scope>NUCLEOTIDE SEQUENCE</scope>
    <source>
        <strain evidence="2">SAG 7.73</strain>
    </source>
</reference>
<dbReference type="GO" id="GO:0009523">
    <property type="term" value="C:photosystem II"/>
    <property type="evidence" value="ECO:0007669"/>
    <property type="project" value="InterPro"/>
</dbReference>
<dbReference type="AlphaFoldDB" id="A0A835SR36"/>
<keyword evidence="1" id="KW-0472">Membrane</keyword>
<accession>A0A835SR36</accession>
<dbReference type="Proteomes" id="UP000650467">
    <property type="component" value="Unassembled WGS sequence"/>
</dbReference>
<dbReference type="PANTHER" id="PTHR34790">
    <property type="entry name" value="PHOTOSYSTEM II CORE COMPLEX PROTEINS PSBY, CHLOROPLASTIC"/>
    <property type="match status" value="1"/>
</dbReference>
<feature type="transmembrane region" description="Helical" evidence="1">
    <location>
        <begin position="191"/>
        <end position="208"/>
    </location>
</feature>
<evidence type="ECO:0000313" key="2">
    <source>
        <dbReference type="EMBL" id="KAG2431767.1"/>
    </source>
</evidence>
<feature type="transmembrane region" description="Helical" evidence="1">
    <location>
        <begin position="369"/>
        <end position="387"/>
    </location>
</feature>
<dbReference type="PANTHER" id="PTHR34790:SF1">
    <property type="entry name" value="PHOTOSYSTEM II CORE COMPLEX PROTEINS PSBY, CHLOROPLASTIC"/>
    <property type="match status" value="1"/>
</dbReference>
<keyword evidence="1" id="KW-0812">Transmembrane</keyword>
<sequence length="402" mass="41214">MAALRMSAPTSAALRSSVRSAKPVLPVRRVVRSVVVRAQASEEQLGFKVGTVATLSSVAASWMMAGNAQAATELASLAASDNRVGILATLLVPVLGWVGFNIFGSLQAQLDQMDAKNKRAVPAAIGMGAAASLLFAQSAEASTEIATLAASDNRVGILATLLVPVLGWVGFNIFGSLQAQLDQMDAKNKRAVPAAIGMGAAASLLFAQSAEASTEIATLAASDNRVGILATLLVPVLGWVGFNIFGSLQAQLDQMDAKNKRAVPAAIGMGAAASLLFAQSAEASTEIATLAASDNRVGILATLLVPVLGWVGFNIFGSLQAQLDQMDAKNKRAVPAAIGMGAAASLLFAQSAEASTEIATLAASDNRVGILATLLVPVLGWVGFNIYSSLQAQLDQMAAKNK</sequence>
<keyword evidence="1" id="KW-1133">Transmembrane helix</keyword>
<feature type="transmembrane region" description="Helical" evidence="1">
    <location>
        <begin position="45"/>
        <end position="65"/>
    </location>
</feature>
<feature type="transmembrane region" description="Helical" evidence="1">
    <location>
        <begin position="157"/>
        <end position="179"/>
    </location>
</feature>
<dbReference type="InterPro" id="IPR038760">
    <property type="entry name" value="PsbY_plant"/>
</dbReference>
<dbReference type="OrthoDB" id="2016024at2759"/>
<feature type="transmembrane region" description="Helical" evidence="1">
    <location>
        <begin position="262"/>
        <end position="279"/>
    </location>
</feature>
<dbReference type="GO" id="GO:0045454">
    <property type="term" value="P:cell redox homeostasis"/>
    <property type="evidence" value="ECO:0007669"/>
    <property type="project" value="TreeGrafter"/>
</dbReference>
<feature type="transmembrane region" description="Helical" evidence="1">
    <location>
        <begin position="299"/>
        <end position="321"/>
    </location>
</feature>
<organism evidence="2 3">
    <name type="scientific">Chlamydomonas incerta</name>
    <dbReference type="NCBI Taxonomy" id="51695"/>
    <lineage>
        <taxon>Eukaryota</taxon>
        <taxon>Viridiplantae</taxon>
        <taxon>Chlorophyta</taxon>
        <taxon>core chlorophytes</taxon>
        <taxon>Chlorophyceae</taxon>
        <taxon>CS clade</taxon>
        <taxon>Chlamydomonadales</taxon>
        <taxon>Chlamydomonadaceae</taxon>
        <taxon>Chlamydomonas</taxon>
    </lineage>
</organism>
<comment type="caution">
    <text evidence="2">The sequence shown here is derived from an EMBL/GenBank/DDBJ whole genome shotgun (WGS) entry which is preliminary data.</text>
</comment>
<feature type="transmembrane region" description="Helical" evidence="1">
    <location>
        <begin position="333"/>
        <end position="349"/>
    </location>
</feature>
<evidence type="ECO:0000313" key="3">
    <source>
        <dbReference type="Proteomes" id="UP000650467"/>
    </source>
</evidence>
<protein>
    <submittedName>
        <fullName evidence="2">Uncharacterized protein</fullName>
    </submittedName>
</protein>
<feature type="transmembrane region" description="Helical" evidence="1">
    <location>
        <begin position="228"/>
        <end position="250"/>
    </location>
</feature>